<evidence type="ECO:0000313" key="7">
    <source>
        <dbReference type="EMBL" id="PRY96810.1"/>
    </source>
</evidence>
<organism evidence="7 8">
    <name type="scientific">Jezberella montanilacus</name>
    <dbReference type="NCBI Taxonomy" id="323426"/>
    <lineage>
        <taxon>Bacteria</taxon>
        <taxon>Pseudomonadati</taxon>
        <taxon>Pseudomonadota</taxon>
        <taxon>Betaproteobacteria</taxon>
        <taxon>Burkholderiales</taxon>
        <taxon>Alcaligenaceae</taxon>
        <taxon>Jezberella</taxon>
    </lineage>
</organism>
<feature type="binding site" evidence="6">
    <location>
        <position position="318"/>
    </location>
    <ligand>
        <name>Ca(2+)</name>
        <dbReference type="ChEBI" id="CHEBI:29108"/>
    </ligand>
</feature>
<proteinExistence type="inferred from homology"/>
<gene>
    <name evidence="7" type="ORF">BCM14_2565</name>
</gene>
<keyword evidence="6" id="KW-0106">Calcium</keyword>
<dbReference type="PIRSF" id="PIRSF001227">
    <property type="entry name" value="Pen_acylase"/>
    <property type="match status" value="1"/>
</dbReference>
<evidence type="ECO:0000256" key="4">
    <source>
        <dbReference type="ARBA" id="ARBA00023145"/>
    </source>
</evidence>
<dbReference type="GO" id="GO:0017000">
    <property type="term" value="P:antibiotic biosynthetic process"/>
    <property type="evidence" value="ECO:0007669"/>
    <property type="project" value="InterPro"/>
</dbReference>
<dbReference type="PANTHER" id="PTHR34218:SF3">
    <property type="entry name" value="ACYL-HOMOSERINE LACTONE ACYLASE PVDQ"/>
    <property type="match status" value="1"/>
</dbReference>
<dbReference type="GO" id="GO:0016811">
    <property type="term" value="F:hydrolase activity, acting on carbon-nitrogen (but not peptide) bonds, in linear amides"/>
    <property type="evidence" value="ECO:0007669"/>
    <property type="project" value="InterPro"/>
</dbReference>
<dbReference type="GO" id="GO:0046872">
    <property type="term" value="F:metal ion binding"/>
    <property type="evidence" value="ECO:0007669"/>
    <property type="project" value="UniProtKB-KW"/>
</dbReference>
<dbReference type="OrthoDB" id="9760084at2"/>
<evidence type="ECO:0000256" key="3">
    <source>
        <dbReference type="ARBA" id="ARBA00022801"/>
    </source>
</evidence>
<dbReference type="InterPro" id="IPR029055">
    <property type="entry name" value="Ntn_hydrolases_N"/>
</dbReference>
<dbReference type="Gene3D" id="1.10.439.10">
    <property type="entry name" value="Penicillin Amidohydrolase, domain 1"/>
    <property type="match status" value="1"/>
</dbReference>
<dbReference type="InterPro" id="IPR023343">
    <property type="entry name" value="Penicillin_amidase_dom1"/>
</dbReference>
<sequence>MVDSRQSQKNYQVKGLMGPVTIQIDCWGVPHIEAQNIADAFFGQGYAAALMRLWQLDLNHRRQVGKLAEVFGAAFVPFDHVARLLMFRGPIESEWAKLDSKVEGIASAFVAGINARIDQIQADPALLPPEFVALKMTPDRWIKDDLLRCRVSASPNIQGEIRRVMLAQRNALALDTLAHPLEPEWPLTVPAGLDVFKISSDDLKLLNYRVAPLPFDKIVQVAGADQATVAELFQPDIDSRNGSNAWVIGPKHTHTGRAILANDPHLPYSVPSPRMVCHLKAPGLNLIGAGPVWRPGVQFGHNEYIAFGRTDFQIDQEDLYVLEVNAAGTQYQGFKATESIARISEEILVRGQLPVKVDLAFTPLGPIIAEDRQVGRAVVLRAAWLEPGAATNLEYVPKVFATNWDEFRAAIRHAVWGTNYMFADTHGNIGWQSAGRVPVRPNHDGLMPVPAAGDYPWSGILPIESMPGEFNPPRGWIASANQMPFPADWPVAERRISFEWTANDRHRRLVSIFSDMKPNHSITDSWCVQQDIYSGRAKVLVDLLRQTQGGDTTARALLERWEHDIAADSPAAGLYEYWWAYLQREVRSLVVPAHINDLITLVHPHVALAALTNPDSRFGAQPEIKRNALLVLCLDRAYAHLKTLAQTLGTQSDQVIPNWGRLHEMHLKHPLKSKLPGALAELADVKGRGSSGDGSTVYARWWPGIDHHTVTGGSSFRAVIDVGNWWVSMASMGPGQAGSPGDQHYSDLYQPWMDNVPVPLAFHQEQVNELTRSVINLAASSD</sequence>
<dbReference type="Pfam" id="PF01804">
    <property type="entry name" value="Penicil_amidase"/>
    <property type="match status" value="1"/>
</dbReference>
<feature type="binding site" evidence="6">
    <location>
        <position position="160"/>
    </location>
    <ligand>
        <name>Ca(2+)</name>
        <dbReference type="ChEBI" id="CHEBI:29108"/>
    </ligand>
</feature>
<name>A0A2T0XD18_9BURK</name>
<dbReference type="InterPro" id="IPR043146">
    <property type="entry name" value="Penicillin_amidase_N_B-knob"/>
</dbReference>
<feature type="active site" description="Nucleophile" evidence="5">
    <location>
        <position position="243"/>
    </location>
</feature>
<keyword evidence="6" id="KW-0479">Metal-binding</keyword>
<dbReference type="Proteomes" id="UP000238308">
    <property type="component" value="Unassembled WGS sequence"/>
</dbReference>
<dbReference type="SUPFAM" id="SSF56235">
    <property type="entry name" value="N-terminal nucleophile aminohydrolases (Ntn hydrolases)"/>
    <property type="match status" value="1"/>
</dbReference>
<keyword evidence="2" id="KW-0732">Signal</keyword>
<dbReference type="InterPro" id="IPR002692">
    <property type="entry name" value="S45"/>
</dbReference>
<reference evidence="7 8" key="1">
    <citation type="submission" date="2018-03" db="EMBL/GenBank/DDBJ databases">
        <title>Genomic Encyclopedia of Type Strains, Phase III (KMG-III): the genomes of soil and plant-associated and newly described type strains.</title>
        <authorList>
            <person name="Whitman W."/>
        </authorList>
    </citation>
    <scope>NUCLEOTIDE SEQUENCE [LARGE SCALE GENOMIC DNA]</scope>
    <source>
        <strain evidence="7 8">MWH-P2sevCIIIb</strain>
    </source>
</reference>
<comment type="cofactor">
    <cofactor evidence="6">
        <name>Ca(2+)</name>
        <dbReference type="ChEBI" id="CHEBI:29108"/>
    </cofactor>
    <text evidence="6">Binds 1 Ca(2+) ion per dimer.</text>
</comment>
<dbReference type="AlphaFoldDB" id="A0A2T0XD18"/>
<dbReference type="InterPro" id="IPR014395">
    <property type="entry name" value="Pen/GL7ACA/AHL_acylase"/>
</dbReference>
<comment type="caution">
    <text evidence="7">The sequence shown here is derived from an EMBL/GenBank/DDBJ whole genome shotgun (WGS) entry which is preliminary data.</text>
</comment>
<accession>A0A2T0XD18</accession>
<dbReference type="Gene3D" id="2.30.120.10">
    <property type="match status" value="1"/>
</dbReference>
<dbReference type="Gene3D" id="1.10.1400.10">
    <property type="match status" value="1"/>
</dbReference>
<evidence type="ECO:0000256" key="5">
    <source>
        <dbReference type="PIRSR" id="PIRSR001227-1"/>
    </source>
</evidence>
<evidence type="ECO:0000256" key="6">
    <source>
        <dbReference type="PIRSR" id="PIRSR001227-2"/>
    </source>
</evidence>
<evidence type="ECO:0000313" key="8">
    <source>
        <dbReference type="Proteomes" id="UP000238308"/>
    </source>
</evidence>
<evidence type="ECO:0000256" key="1">
    <source>
        <dbReference type="ARBA" id="ARBA00006586"/>
    </source>
</evidence>
<dbReference type="EMBL" id="PVTV01000016">
    <property type="protein sequence ID" value="PRY96810.1"/>
    <property type="molecule type" value="Genomic_DNA"/>
</dbReference>
<dbReference type="CDD" id="cd03747">
    <property type="entry name" value="Ntn_PGA_like"/>
    <property type="match status" value="1"/>
</dbReference>
<protein>
    <submittedName>
        <fullName evidence="7">Penicillin amidase</fullName>
    </submittedName>
</protein>
<keyword evidence="4" id="KW-0865">Zymogen</keyword>
<keyword evidence="8" id="KW-1185">Reference proteome</keyword>
<keyword evidence="3" id="KW-0378">Hydrolase</keyword>
<comment type="similarity">
    <text evidence="1">Belongs to the peptidase S45 family.</text>
</comment>
<evidence type="ECO:0000256" key="2">
    <source>
        <dbReference type="ARBA" id="ARBA00022729"/>
    </source>
</evidence>
<dbReference type="PANTHER" id="PTHR34218">
    <property type="entry name" value="PEPTIDASE S45 PENICILLIN AMIDASE"/>
    <property type="match status" value="1"/>
</dbReference>
<dbReference type="Gene3D" id="3.60.20.10">
    <property type="entry name" value="Glutamine Phosphoribosylpyrophosphate, subunit 1, domain 1"/>
    <property type="match status" value="1"/>
</dbReference>
<feature type="binding site" evidence="6">
    <location>
        <position position="315"/>
    </location>
    <ligand>
        <name>Ca(2+)</name>
        <dbReference type="ChEBI" id="CHEBI:29108"/>
    </ligand>
</feature>
<dbReference type="InterPro" id="IPR043147">
    <property type="entry name" value="Penicillin_amidase_A-knob"/>
</dbReference>